<name>A0A844Z8B1_9SPHN</name>
<keyword evidence="1" id="KW-0805">Transcription regulation</keyword>
<dbReference type="Proteomes" id="UP000460290">
    <property type="component" value="Unassembled WGS sequence"/>
</dbReference>
<dbReference type="RefSeq" id="WP_160614425.1">
    <property type="nucleotide sequence ID" value="NZ_JAUFQM010000001.1"/>
</dbReference>
<evidence type="ECO:0000256" key="1">
    <source>
        <dbReference type="ARBA" id="ARBA00023015"/>
    </source>
</evidence>
<dbReference type="PRINTS" id="PR00038">
    <property type="entry name" value="HTHLUXR"/>
</dbReference>
<keyword evidence="3" id="KW-0804">Transcription</keyword>
<dbReference type="PROSITE" id="PS50043">
    <property type="entry name" value="HTH_LUXR_2"/>
    <property type="match status" value="1"/>
</dbReference>
<dbReference type="PANTHER" id="PTHR44688">
    <property type="entry name" value="DNA-BINDING TRANSCRIPTIONAL ACTIVATOR DEVR_DOSR"/>
    <property type="match status" value="1"/>
</dbReference>
<dbReference type="SUPFAM" id="SSF52172">
    <property type="entry name" value="CheY-like"/>
    <property type="match status" value="1"/>
</dbReference>
<protein>
    <submittedName>
        <fullName evidence="5">Helix-turn-helix transcriptional regulator</fullName>
    </submittedName>
</protein>
<comment type="caution">
    <text evidence="5">The sequence shown here is derived from an EMBL/GenBank/DDBJ whole genome shotgun (WGS) entry which is preliminary data.</text>
</comment>
<dbReference type="AlphaFoldDB" id="A0A844Z8B1"/>
<dbReference type="PROSITE" id="PS00622">
    <property type="entry name" value="HTH_LUXR_1"/>
    <property type="match status" value="1"/>
</dbReference>
<evidence type="ECO:0000313" key="6">
    <source>
        <dbReference type="Proteomes" id="UP000460290"/>
    </source>
</evidence>
<dbReference type="SMART" id="SM00421">
    <property type="entry name" value="HTH_LUXR"/>
    <property type="match status" value="1"/>
</dbReference>
<dbReference type="CDD" id="cd06170">
    <property type="entry name" value="LuxR_C_like"/>
    <property type="match status" value="1"/>
</dbReference>
<dbReference type="OrthoDB" id="9782655at2"/>
<evidence type="ECO:0000259" key="4">
    <source>
        <dbReference type="PROSITE" id="PS50043"/>
    </source>
</evidence>
<accession>A0A844Z8B1</accession>
<dbReference type="InterPro" id="IPR011006">
    <property type="entry name" value="CheY-like_superfamily"/>
</dbReference>
<sequence length="207" mass="22430">MDKHCTLHFVSPSTRQRAEQASIAFDLGYHAEVYSDIAELIAHAPKDGIVIALDDSATGGIAGLIEDLAAAGLWLPVIGTAEHPEPARVVDGMKAGAIHFLALPLDMDMFDTTLSRLGGEAAEFGKARRKMIDARSLIANLSKREREVLDWLTKGQSNKAIARELDISPRTVEIHRANMMHKLGAHHAAEAVRVRLEAQIDSTPNAA</sequence>
<dbReference type="SUPFAM" id="SSF46894">
    <property type="entry name" value="C-terminal effector domain of the bipartite response regulators"/>
    <property type="match status" value="1"/>
</dbReference>
<evidence type="ECO:0000256" key="2">
    <source>
        <dbReference type="ARBA" id="ARBA00023125"/>
    </source>
</evidence>
<keyword evidence="2" id="KW-0238">DNA-binding</keyword>
<keyword evidence="6" id="KW-1185">Reference proteome</keyword>
<dbReference type="Pfam" id="PF00196">
    <property type="entry name" value="GerE"/>
    <property type="match status" value="1"/>
</dbReference>
<dbReference type="EMBL" id="WTYZ01000001">
    <property type="protein sequence ID" value="MXO84155.1"/>
    <property type="molecule type" value="Genomic_DNA"/>
</dbReference>
<proteinExistence type="predicted"/>
<dbReference type="Gene3D" id="1.10.10.10">
    <property type="entry name" value="Winged helix-like DNA-binding domain superfamily/Winged helix DNA-binding domain"/>
    <property type="match status" value="1"/>
</dbReference>
<reference evidence="5 6" key="1">
    <citation type="submission" date="2019-12" db="EMBL/GenBank/DDBJ databases">
        <title>Genomic-based taxomic classification of the family Erythrobacteraceae.</title>
        <authorList>
            <person name="Xu L."/>
        </authorList>
    </citation>
    <scope>NUCLEOTIDE SEQUENCE [LARGE SCALE GENOMIC DNA]</scope>
    <source>
        <strain evidence="5 6">KCTC 42006</strain>
    </source>
</reference>
<dbReference type="InterPro" id="IPR000792">
    <property type="entry name" value="Tscrpt_reg_LuxR_C"/>
</dbReference>
<dbReference type="GO" id="GO:0003677">
    <property type="term" value="F:DNA binding"/>
    <property type="evidence" value="ECO:0007669"/>
    <property type="project" value="UniProtKB-KW"/>
</dbReference>
<gene>
    <name evidence="5" type="ORF">GRI35_12330</name>
</gene>
<organism evidence="5 6">
    <name type="scientific">Pontixanthobacter aestiaquae</name>
    <dbReference type="NCBI Taxonomy" id="1509367"/>
    <lineage>
        <taxon>Bacteria</taxon>
        <taxon>Pseudomonadati</taxon>
        <taxon>Pseudomonadota</taxon>
        <taxon>Alphaproteobacteria</taxon>
        <taxon>Sphingomonadales</taxon>
        <taxon>Erythrobacteraceae</taxon>
        <taxon>Pontixanthobacter</taxon>
    </lineage>
</organism>
<evidence type="ECO:0000313" key="5">
    <source>
        <dbReference type="EMBL" id="MXO84155.1"/>
    </source>
</evidence>
<dbReference type="InterPro" id="IPR016032">
    <property type="entry name" value="Sig_transdc_resp-reg_C-effctor"/>
</dbReference>
<evidence type="ECO:0000256" key="3">
    <source>
        <dbReference type="ARBA" id="ARBA00023163"/>
    </source>
</evidence>
<dbReference type="GO" id="GO:0006355">
    <property type="term" value="P:regulation of DNA-templated transcription"/>
    <property type="evidence" value="ECO:0007669"/>
    <property type="project" value="InterPro"/>
</dbReference>
<dbReference type="PANTHER" id="PTHR44688:SF16">
    <property type="entry name" value="DNA-BINDING TRANSCRIPTIONAL ACTIVATOR DEVR_DOSR"/>
    <property type="match status" value="1"/>
</dbReference>
<dbReference type="InterPro" id="IPR036388">
    <property type="entry name" value="WH-like_DNA-bd_sf"/>
</dbReference>
<feature type="domain" description="HTH luxR-type" evidence="4">
    <location>
        <begin position="134"/>
        <end position="199"/>
    </location>
</feature>